<proteinExistence type="predicted"/>
<evidence type="ECO:0000313" key="4">
    <source>
        <dbReference type="Proteomes" id="UP001528823"/>
    </source>
</evidence>
<dbReference type="InterPro" id="IPR025646">
    <property type="entry name" value="DUF4350"/>
</dbReference>
<organism evidence="3 4">
    <name type="scientific">Spartinivicinus poritis</name>
    <dbReference type="NCBI Taxonomy" id="2994640"/>
    <lineage>
        <taxon>Bacteria</taxon>
        <taxon>Pseudomonadati</taxon>
        <taxon>Pseudomonadota</taxon>
        <taxon>Gammaproteobacteria</taxon>
        <taxon>Oceanospirillales</taxon>
        <taxon>Zooshikellaceae</taxon>
        <taxon>Spartinivicinus</taxon>
    </lineage>
</organism>
<name>A0ABT5U7F9_9GAMM</name>
<keyword evidence="1" id="KW-0472">Membrane</keyword>
<dbReference type="Pfam" id="PF14258">
    <property type="entry name" value="DUF4350"/>
    <property type="match status" value="1"/>
</dbReference>
<dbReference type="InterPro" id="IPR029062">
    <property type="entry name" value="Class_I_gatase-like"/>
</dbReference>
<comment type="caution">
    <text evidence="3">The sequence shown here is derived from an EMBL/GenBank/DDBJ whole genome shotgun (WGS) entry which is preliminary data.</text>
</comment>
<evidence type="ECO:0000313" key="3">
    <source>
        <dbReference type="EMBL" id="MDE1461442.1"/>
    </source>
</evidence>
<evidence type="ECO:0000259" key="2">
    <source>
        <dbReference type="Pfam" id="PF14258"/>
    </source>
</evidence>
<keyword evidence="1" id="KW-0812">Transmembrane</keyword>
<feature type="transmembrane region" description="Helical" evidence="1">
    <location>
        <begin position="7"/>
        <end position="24"/>
    </location>
</feature>
<dbReference type="CDD" id="cd03143">
    <property type="entry name" value="A4_beta-galactosidase_middle_domain"/>
    <property type="match status" value="1"/>
</dbReference>
<keyword evidence="1" id="KW-1133">Transmembrane helix</keyword>
<dbReference type="EMBL" id="JAPMOU010000005">
    <property type="protein sequence ID" value="MDE1461442.1"/>
    <property type="molecule type" value="Genomic_DNA"/>
</dbReference>
<keyword evidence="4" id="KW-1185">Reference proteome</keyword>
<gene>
    <name evidence="3" type="ORF">ORQ98_05625</name>
</gene>
<accession>A0ABT5U7F9</accession>
<feature type="transmembrane region" description="Helical" evidence="1">
    <location>
        <begin position="273"/>
        <end position="293"/>
    </location>
</feature>
<feature type="domain" description="DUF4350" evidence="2">
    <location>
        <begin position="45"/>
        <end position="252"/>
    </location>
</feature>
<dbReference type="Proteomes" id="UP001528823">
    <property type="component" value="Unassembled WGS sequence"/>
</dbReference>
<reference evidence="3 4" key="1">
    <citation type="submission" date="2022-11" db="EMBL/GenBank/DDBJ databases">
        <title>Spartinivicinus poritis sp. nov., isolated from scleractinian coral Porites lutea.</title>
        <authorList>
            <person name="Zhang G."/>
            <person name="Cai L."/>
            <person name="Wei Q."/>
        </authorList>
    </citation>
    <scope>NUCLEOTIDE SEQUENCE [LARGE SCALE GENOMIC DNA]</scope>
    <source>
        <strain evidence="3 4">A2-2</strain>
    </source>
</reference>
<dbReference type="Gene3D" id="3.40.50.880">
    <property type="match status" value="1"/>
</dbReference>
<sequence>MARSTQIILAIILFLLVAVAGWLYSHIEWQERNIDLGYSKAAKQNHYLALQQFLAKQDIVATVKQGLAGVDQVSGYGTVILSQAYGSLDTQRAERLLKWVEAGGHLIMEAHNPFIHNLTDKTDIIFNQFNVTVIEDEAVDVDLEERLQSLTATLDQGTEKPRKNCHGYSLLGEIKIKGRTKPLTIDFSNDQRLSAPLDDAYGWVADESTDNFVRMVQFQHGDGLISFMGSLKLWRNPYISCEDNAFLLTQLIDPKGNLTLFKNQESDSLFAKLWQWAPYFIIGFILWLMAWLWSKGVRFGPIKHYQPYEIRQIIEHIEAASRLCWQQQQIEEQVNSLRKTILFQWAEKHPGFKQLNQSEQIKRIAKDSHLAYALIEHSLFSPVTRKEVEFTQLLKGLQQIRNGL</sequence>
<dbReference type="RefSeq" id="WP_274687807.1">
    <property type="nucleotide sequence ID" value="NZ_JAPMOU010000005.1"/>
</dbReference>
<protein>
    <submittedName>
        <fullName evidence="3">DUF4350 domain-containing protein</fullName>
    </submittedName>
</protein>
<evidence type="ECO:0000256" key="1">
    <source>
        <dbReference type="SAM" id="Phobius"/>
    </source>
</evidence>